<gene>
    <name evidence="2" type="ORF">DVR12_01355</name>
</gene>
<name>A0A3E1YGG7_9BACT</name>
<dbReference type="OrthoDB" id="9796039at2"/>
<dbReference type="AlphaFoldDB" id="A0A3E1YGG7"/>
<dbReference type="NCBIfam" id="NF009807">
    <property type="entry name" value="PRK13291.1"/>
    <property type="match status" value="1"/>
</dbReference>
<comment type="caution">
    <text evidence="2">The sequence shown here is derived from an EMBL/GenBank/DDBJ whole genome shotgun (WGS) entry which is preliminary data.</text>
</comment>
<evidence type="ECO:0000259" key="1">
    <source>
        <dbReference type="Pfam" id="PF12867"/>
    </source>
</evidence>
<dbReference type="GO" id="GO:0016787">
    <property type="term" value="F:hydrolase activity"/>
    <property type="evidence" value="ECO:0007669"/>
    <property type="project" value="UniProtKB-KW"/>
</dbReference>
<dbReference type="EMBL" id="QPMM01000001">
    <property type="protein sequence ID" value="RFS26464.1"/>
    <property type="molecule type" value="Genomic_DNA"/>
</dbReference>
<reference evidence="2 3" key="1">
    <citation type="submission" date="2018-07" db="EMBL/GenBank/DDBJ databases">
        <title>Chitinophaga K2CV101002-2 sp. nov., isolated from a monsoon evergreen broad-leaved forest soil.</title>
        <authorList>
            <person name="Lv Y."/>
        </authorList>
    </citation>
    <scope>NUCLEOTIDE SEQUENCE [LARGE SCALE GENOMIC DNA]</scope>
    <source>
        <strain evidence="2 3">GDMCC 1.1288</strain>
    </source>
</reference>
<organism evidence="2 3">
    <name type="scientific">Chitinophaga silvatica</name>
    <dbReference type="NCBI Taxonomy" id="2282649"/>
    <lineage>
        <taxon>Bacteria</taxon>
        <taxon>Pseudomonadati</taxon>
        <taxon>Bacteroidota</taxon>
        <taxon>Chitinophagia</taxon>
        <taxon>Chitinophagales</taxon>
        <taxon>Chitinophagaceae</taxon>
        <taxon>Chitinophaga</taxon>
    </lineage>
</organism>
<dbReference type="InterPro" id="IPR024775">
    <property type="entry name" value="DinB-like"/>
</dbReference>
<keyword evidence="2" id="KW-0378">Hydrolase</keyword>
<dbReference type="Proteomes" id="UP000260644">
    <property type="component" value="Unassembled WGS sequence"/>
</dbReference>
<dbReference type="SUPFAM" id="SSF109854">
    <property type="entry name" value="DinB/YfiT-like putative metalloenzymes"/>
    <property type="match status" value="1"/>
</dbReference>
<keyword evidence="3" id="KW-1185">Reference proteome</keyword>
<feature type="domain" description="DinB-like" evidence="1">
    <location>
        <begin position="34"/>
        <end position="166"/>
    </location>
</feature>
<dbReference type="InterPro" id="IPR034660">
    <property type="entry name" value="DinB/YfiT-like"/>
</dbReference>
<dbReference type="Pfam" id="PF12867">
    <property type="entry name" value="DinB_2"/>
    <property type="match status" value="1"/>
</dbReference>
<dbReference type="RefSeq" id="WP_116973655.1">
    <property type="nucleotide sequence ID" value="NZ_QPMM01000001.1"/>
</dbReference>
<protein>
    <submittedName>
        <fullName evidence="2">Putative metal-dependent hydrolase</fullName>
    </submittedName>
</protein>
<evidence type="ECO:0000313" key="3">
    <source>
        <dbReference type="Proteomes" id="UP000260644"/>
    </source>
</evidence>
<accession>A0A3E1YGG7</accession>
<evidence type="ECO:0000313" key="2">
    <source>
        <dbReference type="EMBL" id="RFS26464.1"/>
    </source>
</evidence>
<proteinExistence type="predicted"/>
<sequence length="175" mass="20416">MEALQYPIGKFDPPTEISDAQLKKYIDDIHYLPQLIELAVQNLDEFQLQTPYRPGGWTVAQVVHHLPDSHMNAYIRMKLALTEENPDIKPYEEQLWAELPEVTVTPVNVSITLLYALHKRWVNTFESLTAADWNKTFRHPANGTTQNLKTHAANYSWHGRHHLEHILKLKERMGW</sequence>
<dbReference type="Gene3D" id="1.20.120.450">
    <property type="entry name" value="dinb family like domain"/>
    <property type="match status" value="1"/>
</dbReference>